<name>A0A1N7R2K2_9BACT</name>
<protein>
    <submittedName>
        <fullName evidence="1">Uncharacterized protein</fullName>
    </submittedName>
</protein>
<dbReference type="STRING" id="477680.SAMN05421788_108170"/>
<dbReference type="Proteomes" id="UP000186917">
    <property type="component" value="Unassembled WGS sequence"/>
</dbReference>
<sequence>MGQSINFEAYLLYPLILDTNILCLKQSYPFVM</sequence>
<reference evidence="2" key="1">
    <citation type="submission" date="2017-01" db="EMBL/GenBank/DDBJ databases">
        <authorList>
            <person name="Varghese N."/>
            <person name="Submissions S."/>
        </authorList>
    </citation>
    <scope>NUCLEOTIDE SEQUENCE [LARGE SCALE GENOMIC DNA]</scope>
    <source>
        <strain evidence="2">DSM 21054</strain>
    </source>
</reference>
<dbReference type="EMBL" id="FTOR01000008">
    <property type="protein sequence ID" value="SIT28917.1"/>
    <property type="molecule type" value="Genomic_DNA"/>
</dbReference>
<evidence type="ECO:0000313" key="2">
    <source>
        <dbReference type="Proteomes" id="UP000186917"/>
    </source>
</evidence>
<gene>
    <name evidence="1" type="ORF">SAMN05421788_108170</name>
</gene>
<accession>A0A1N7R2K2</accession>
<keyword evidence="2" id="KW-1185">Reference proteome</keyword>
<evidence type="ECO:0000313" key="1">
    <source>
        <dbReference type="EMBL" id="SIT28917.1"/>
    </source>
</evidence>
<organism evidence="1 2">
    <name type="scientific">Filimonas lacunae</name>
    <dbReference type="NCBI Taxonomy" id="477680"/>
    <lineage>
        <taxon>Bacteria</taxon>
        <taxon>Pseudomonadati</taxon>
        <taxon>Bacteroidota</taxon>
        <taxon>Chitinophagia</taxon>
        <taxon>Chitinophagales</taxon>
        <taxon>Chitinophagaceae</taxon>
        <taxon>Filimonas</taxon>
    </lineage>
</organism>
<dbReference type="AlphaFoldDB" id="A0A1N7R2K2"/>
<proteinExistence type="predicted"/>